<comment type="caution">
    <text evidence="1">The sequence shown here is derived from an EMBL/GenBank/DDBJ whole genome shotgun (WGS) entry which is preliminary data.</text>
</comment>
<protein>
    <submittedName>
        <fullName evidence="1">Uncharacterized protein</fullName>
    </submittedName>
</protein>
<dbReference type="EMBL" id="LAZR01004761">
    <property type="protein sequence ID" value="KKN05800.1"/>
    <property type="molecule type" value="Genomic_DNA"/>
</dbReference>
<sequence>MARTLIIPTEAVKRFFMALTAGIYAYKEWVVRQSIRTNVYYTVNECEQRYFGAVLNKDPNGFQE</sequence>
<organism evidence="1">
    <name type="scientific">marine sediment metagenome</name>
    <dbReference type="NCBI Taxonomy" id="412755"/>
    <lineage>
        <taxon>unclassified sequences</taxon>
        <taxon>metagenomes</taxon>
        <taxon>ecological metagenomes</taxon>
    </lineage>
</organism>
<reference evidence="1" key="1">
    <citation type="journal article" date="2015" name="Nature">
        <title>Complex archaea that bridge the gap between prokaryotes and eukaryotes.</title>
        <authorList>
            <person name="Spang A."/>
            <person name="Saw J.H."/>
            <person name="Jorgensen S.L."/>
            <person name="Zaremba-Niedzwiedzka K."/>
            <person name="Martijn J."/>
            <person name="Lind A.E."/>
            <person name="van Eijk R."/>
            <person name="Schleper C."/>
            <person name="Guy L."/>
            <person name="Ettema T.J."/>
        </authorList>
    </citation>
    <scope>NUCLEOTIDE SEQUENCE</scope>
</reference>
<evidence type="ECO:0000313" key="1">
    <source>
        <dbReference type="EMBL" id="KKN05800.1"/>
    </source>
</evidence>
<proteinExistence type="predicted"/>
<gene>
    <name evidence="1" type="ORF">LCGC14_1083690</name>
</gene>
<dbReference type="AlphaFoldDB" id="A0A0F9MEN0"/>
<accession>A0A0F9MEN0</accession>
<name>A0A0F9MEN0_9ZZZZ</name>